<keyword evidence="1" id="KW-0067">ATP-binding</keyword>
<evidence type="ECO:0000313" key="2">
    <source>
        <dbReference type="Proteomes" id="UP000439903"/>
    </source>
</evidence>
<name>A0A8H4B1D9_GIGMA</name>
<protein>
    <submittedName>
        <fullName evidence="1">ATP-dependent DNA helicase pif1</fullName>
    </submittedName>
</protein>
<keyword evidence="1" id="KW-0547">Nucleotide-binding</keyword>
<reference evidence="1 2" key="1">
    <citation type="journal article" date="2019" name="Environ. Microbiol.">
        <title>At the nexus of three kingdoms: the genome of the mycorrhizal fungus Gigaspora margarita provides insights into plant, endobacterial and fungal interactions.</title>
        <authorList>
            <person name="Venice F."/>
            <person name="Ghignone S."/>
            <person name="Salvioli di Fossalunga A."/>
            <person name="Amselem J."/>
            <person name="Novero M."/>
            <person name="Xianan X."/>
            <person name="Sedzielewska Toro K."/>
            <person name="Morin E."/>
            <person name="Lipzen A."/>
            <person name="Grigoriev I.V."/>
            <person name="Henrissat B."/>
            <person name="Martin F.M."/>
            <person name="Bonfante P."/>
        </authorList>
    </citation>
    <scope>NUCLEOTIDE SEQUENCE [LARGE SCALE GENOMIC DNA]</scope>
    <source>
        <strain evidence="1 2">BEG34</strain>
    </source>
</reference>
<dbReference type="OrthoDB" id="2437758at2759"/>
<dbReference type="Proteomes" id="UP000439903">
    <property type="component" value="Unassembled WGS sequence"/>
</dbReference>
<organism evidence="1 2">
    <name type="scientific">Gigaspora margarita</name>
    <dbReference type="NCBI Taxonomy" id="4874"/>
    <lineage>
        <taxon>Eukaryota</taxon>
        <taxon>Fungi</taxon>
        <taxon>Fungi incertae sedis</taxon>
        <taxon>Mucoromycota</taxon>
        <taxon>Glomeromycotina</taxon>
        <taxon>Glomeromycetes</taxon>
        <taxon>Diversisporales</taxon>
        <taxon>Gigasporaceae</taxon>
        <taxon>Gigaspora</taxon>
    </lineage>
</organism>
<dbReference type="PANTHER" id="PTHR45786">
    <property type="entry name" value="DNA BINDING PROTEIN-LIKE"/>
    <property type="match status" value="1"/>
</dbReference>
<proteinExistence type="predicted"/>
<comment type="caution">
    <text evidence="1">The sequence shown here is derived from an EMBL/GenBank/DDBJ whole genome shotgun (WGS) entry which is preliminary data.</text>
</comment>
<dbReference type="AlphaFoldDB" id="A0A8H4B1D9"/>
<keyword evidence="1" id="KW-0347">Helicase</keyword>
<dbReference type="EMBL" id="WTPW01000065">
    <property type="protein sequence ID" value="KAF0552567.1"/>
    <property type="molecule type" value="Genomic_DNA"/>
</dbReference>
<sequence>MHENFAYGESMHNLEPDNNEIPIPTYSSRQQWWEKLTNLYNNSCVRAYNPTWERLCPKCGSQLLLSESKNFCCNDILRRTILPLRPLPLILQNLYLANPDNFSHNSHQYNSLFTFTILGVVRLPHPHVFAINGRAYHQVYPANVKGYPANWFVYDADVRDDVVNQRRLNQKIVNLIKHELTAVNPFVEGLRQLYNVDYPQARLIIQQPTNNAKVAACTIVHSTAVIQERYVHIWRVGEENPTYISILDENYEALQYPLFFPHGEIGWRMY</sequence>
<keyword evidence="2" id="KW-1185">Reference proteome</keyword>
<dbReference type="GO" id="GO:0004386">
    <property type="term" value="F:helicase activity"/>
    <property type="evidence" value="ECO:0007669"/>
    <property type="project" value="UniProtKB-KW"/>
</dbReference>
<gene>
    <name evidence="1" type="ORF">F8M41_021635</name>
</gene>
<evidence type="ECO:0000313" key="1">
    <source>
        <dbReference type="EMBL" id="KAF0552567.1"/>
    </source>
</evidence>
<keyword evidence="1" id="KW-0378">Hydrolase</keyword>
<dbReference type="PANTHER" id="PTHR45786:SF74">
    <property type="entry name" value="ATP-DEPENDENT DNA HELICASE"/>
    <property type="match status" value="1"/>
</dbReference>
<accession>A0A8H4B1D9</accession>